<gene>
    <name evidence="2" type="ORF">PSTT_05814</name>
</gene>
<keyword evidence="3" id="KW-1185">Reference proteome</keyword>
<dbReference type="EMBL" id="PKSL01000043">
    <property type="protein sequence ID" value="POW10847.1"/>
    <property type="molecule type" value="Genomic_DNA"/>
</dbReference>
<protein>
    <submittedName>
        <fullName evidence="2">Uncharacterized protein</fullName>
    </submittedName>
</protein>
<evidence type="ECO:0000313" key="2">
    <source>
        <dbReference type="EMBL" id="POW10847.1"/>
    </source>
</evidence>
<organism evidence="2 3">
    <name type="scientific">Puccinia striiformis</name>
    <dbReference type="NCBI Taxonomy" id="27350"/>
    <lineage>
        <taxon>Eukaryota</taxon>
        <taxon>Fungi</taxon>
        <taxon>Dikarya</taxon>
        <taxon>Basidiomycota</taxon>
        <taxon>Pucciniomycotina</taxon>
        <taxon>Pucciniomycetes</taxon>
        <taxon>Pucciniales</taxon>
        <taxon>Pucciniaceae</taxon>
        <taxon>Puccinia</taxon>
    </lineage>
</organism>
<evidence type="ECO:0000313" key="3">
    <source>
        <dbReference type="Proteomes" id="UP000239156"/>
    </source>
</evidence>
<feature type="region of interest" description="Disordered" evidence="1">
    <location>
        <begin position="1"/>
        <end position="61"/>
    </location>
</feature>
<evidence type="ECO:0000256" key="1">
    <source>
        <dbReference type="SAM" id="MobiDB-lite"/>
    </source>
</evidence>
<comment type="caution">
    <text evidence="2">The sequence shown here is derived from an EMBL/GenBank/DDBJ whole genome shotgun (WGS) entry which is preliminary data.</text>
</comment>
<dbReference type="AlphaFoldDB" id="A0A2S4VMS9"/>
<sequence>MLHALWVNADAPTPNSTQGSFATDTPGIVTHRSGELSGDTTNARDPLSKYRAYPDEFMSNP</sequence>
<accession>A0A2S4VMS9</accession>
<proteinExistence type="predicted"/>
<name>A0A2S4VMS9_9BASI</name>
<dbReference type="VEuPathDB" id="FungiDB:PSTT_05814"/>
<dbReference type="Proteomes" id="UP000239156">
    <property type="component" value="Unassembled WGS sequence"/>
</dbReference>
<feature type="compositionally biased region" description="Polar residues" evidence="1">
    <location>
        <begin position="13"/>
        <end position="23"/>
    </location>
</feature>
<reference evidence="2" key="1">
    <citation type="submission" date="2017-12" db="EMBL/GenBank/DDBJ databases">
        <title>Gene loss provides genomic basis for host adaptation in cereal stripe rust fungi.</title>
        <authorList>
            <person name="Xia C."/>
        </authorList>
    </citation>
    <scope>NUCLEOTIDE SEQUENCE [LARGE SCALE GENOMIC DNA]</scope>
    <source>
        <strain evidence="2">93-210</strain>
    </source>
</reference>